<gene>
    <name evidence="1" type="ORF">AS188_01115</name>
    <name evidence="2" type="ORF">KFL01_25220</name>
</gene>
<evidence type="ECO:0000313" key="1">
    <source>
        <dbReference type="EMBL" id="ALU38581.1"/>
    </source>
</evidence>
<evidence type="ECO:0000313" key="4">
    <source>
        <dbReference type="Proteomes" id="UP000321155"/>
    </source>
</evidence>
<evidence type="ECO:0000313" key="2">
    <source>
        <dbReference type="EMBL" id="GEO93216.1"/>
    </source>
</evidence>
<dbReference type="Proteomes" id="UP000057181">
    <property type="component" value="Chromosome"/>
</dbReference>
<dbReference type="AlphaFoldDB" id="A0A0U3H6U9"/>
<proteinExistence type="predicted"/>
<dbReference type="Proteomes" id="UP000321155">
    <property type="component" value="Unassembled WGS sequence"/>
</dbReference>
<dbReference type="EMBL" id="BJZR01000094">
    <property type="protein sequence ID" value="GEO93216.1"/>
    <property type="molecule type" value="Genomic_DNA"/>
</dbReference>
<dbReference type="KEGG" id="kfv:AS188_01115"/>
<dbReference type="RefSeq" id="WP_058857295.1">
    <property type="nucleotide sequence ID" value="NZ_BJZR01000094.1"/>
</dbReference>
<dbReference type="EMBL" id="CP013254">
    <property type="protein sequence ID" value="ALU38581.1"/>
    <property type="molecule type" value="Genomic_DNA"/>
</dbReference>
<reference evidence="2 4" key="2">
    <citation type="submission" date="2019-07" db="EMBL/GenBank/DDBJ databases">
        <title>Whole genome shotgun sequence of Kocuria flava NBRC 107626.</title>
        <authorList>
            <person name="Hosoyama A."/>
            <person name="Uohara A."/>
            <person name="Ohji S."/>
            <person name="Ichikawa N."/>
        </authorList>
    </citation>
    <scope>NUCLEOTIDE SEQUENCE [LARGE SCALE GENOMIC DNA]</scope>
    <source>
        <strain evidence="2 4">NBRC 107626</strain>
    </source>
</reference>
<reference evidence="1 3" key="1">
    <citation type="submission" date="2015-11" db="EMBL/GenBank/DDBJ databases">
        <title>Complete Genome Sequence of Kocuria flava strain HO-9041.</title>
        <authorList>
            <person name="Zhou M."/>
            <person name="Dai J."/>
        </authorList>
    </citation>
    <scope>NUCLEOTIDE SEQUENCE [LARGE SCALE GENOMIC DNA]</scope>
    <source>
        <strain evidence="1 3">HO-9041</strain>
    </source>
</reference>
<dbReference type="OrthoDB" id="9866601at2"/>
<protein>
    <submittedName>
        <fullName evidence="1">Uncharacterized protein</fullName>
    </submittedName>
</protein>
<sequence>MSSDAAANFLARGSIPHTLRAVQTQPNAEGTGGWEVVLSLDGFYWRREDAVRAAEQWNAWAREASLDIVRGQDATGL</sequence>
<organism evidence="1 3">
    <name type="scientific">Kocuria flava</name>
    <dbReference type="NCBI Taxonomy" id="446860"/>
    <lineage>
        <taxon>Bacteria</taxon>
        <taxon>Bacillati</taxon>
        <taxon>Actinomycetota</taxon>
        <taxon>Actinomycetes</taxon>
        <taxon>Micrococcales</taxon>
        <taxon>Micrococcaceae</taxon>
        <taxon>Kocuria</taxon>
    </lineage>
</organism>
<accession>A0A0U3H6U9</accession>
<evidence type="ECO:0000313" key="3">
    <source>
        <dbReference type="Proteomes" id="UP000057181"/>
    </source>
</evidence>
<keyword evidence="4" id="KW-1185">Reference proteome</keyword>
<name>A0A0U3H6U9_9MICC</name>